<dbReference type="GO" id="GO:0010427">
    <property type="term" value="F:abscisic acid binding"/>
    <property type="evidence" value="ECO:0007669"/>
    <property type="project" value="InterPro"/>
</dbReference>
<dbReference type="GO" id="GO:0006952">
    <property type="term" value="P:defense response"/>
    <property type="evidence" value="ECO:0007669"/>
    <property type="project" value="UniProtKB-KW"/>
</dbReference>
<dbReference type="PANTHER" id="PTHR31213">
    <property type="entry name" value="OS08G0374000 PROTEIN-RELATED"/>
    <property type="match status" value="1"/>
</dbReference>
<evidence type="ECO:0000256" key="3">
    <source>
        <dbReference type="ARBA" id="ARBA00023265"/>
    </source>
</evidence>
<keyword evidence="3" id="KW-0568">Pathogenesis-related protein</keyword>
<evidence type="ECO:0000313" key="6">
    <source>
        <dbReference type="Proteomes" id="UP000836841"/>
    </source>
</evidence>
<evidence type="ECO:0000256" key="2">
    <source>
        <dbReference type="ARBA" id="ARBA00022821"/>
    </source>
</evidence>
<evidence type="ECO:0000259" key="4">
    <source>
        <dbReference type="Pfam" id="PF00407"/>
    </source>
</evidence>
<proteinExistence type="inferred from homology"/>
<dbReference type="PANTHER" id="PTHR31213:SF70">
    <property type="entry name" value="MAJOR ALLERGEN PRU AR 1-LIKE"/>
    <property type="match status" value="1"/>
</dbReference>
<keyword evidence="2" id="KW-0611">Plant defense</keyword>
<dbReference type="GO" id="GO:0004864">
    <property type="term" value="F:protein phosphatase inhibitor activity"/>
    <property type="evidence" value="ECO:0007669"/>
    <property type="project" value="InterPro"/>
</dbReference>
<dbReference type="InterPro" id="IPR024949">
    <property type="entry name" value="Bet_v_I_allergen"/>
</dbReference>
<reference evidence="5 6" key="1">
    <citation type="submission" date="2022-03" db="EMBL/GenBank/DDBJ databases">
        <authorList>
            <person name="Nunn A."/>
            <person name="Chopra R."/>
            <person name="Nunn A."/>
            <person name="Contreras Garrido A."/>
        </authorList>
    </citation>
    <scope>NUCLEOTIDE SEQUENCE [LARGE SCALE GENOMIC DNA]</scope>
</reference>
<dbReference type="AlphaFoldDB" id="A0AAU9TC62"/>
<dbReference type="GO" id="GO:0038023">
    <property type="term" value="F:signaling receptor activity"/>
    <property type="evidence" value="ECO:0007669"/>
    <property type="project" value="InterPro"/>
</dbReference>
<feature type="domain" description="Bet v I/Major latex protein" evidence="4">
    <location>
        <begin position="2"/>
        <end position="62"/>
    </location>
</feature>
<protein>
    <recommendedName>
        <fullName evidence="4">Bet v I/Major latex protein domain-containing protein</fullName>
    </recommendedName>
</protein>
<dbReference type="Gene3D" id="3.30.530.20">
    <property type="match status" value="1"/>
</dbReference>
<gene>
    <name evidence="5" type="ORF">TAV2_LOCUS26218</name>
</gene>
<name>A0AAU9TC62_THLAR</name>
<dbReference type="InterPro" id="IPR023393">
    <property type="entry name" value="START-like_dom_sf"/>
</dbReference>
<dbReference type="Pfam" id="PF00407">
    <property type="entry name" value="Bet_v_1"/>
    <property type="match status" value="1"/>
</dbReference>
<dbReference type="GO" id="GO:0005737">
    <property type="term" value="C:cytoplasm"/>
    <property type="evidence" value="ECO:0007669"/>
    <property type="project" value="TreeGrafter"/>
</dbReference>
<comment type="caution">
    <text evidence="5">The sequence shown here is derived from an EMBL/GenBank/DDBJ whole genome shotgun (WGS) entry which is preliminary data.</text>
</comment>
<dbReference type="SUPFAM" id="SSF55961">
    <property type="entry name" value="Bet v1-like"/>
    <property type="match status" value="1"/>
</dbReference>
<dbReference type="InterPro" id="IPR050279">
    <property type="entry name" value="Plant_def-hormone_signal"/>
</dbReference>
<dbReference type="GO" id="GO:0005634">
    <property type="term" value="C:nucleus"/>
    <property type="evidence" value="ECO:0007669"/>
    <property type="project" value="TreeGrafter"/>
</dbReference>
<dbReference type="PRINTS" id="PR00634">
    <property type="entry name" value="BETALLERGEN"/>
</dbReference>
<dbReference type="Proteomes" id="UP000836841">
    <property type="component" value="Unassembled WGS sequence"/>
</dbReference>
<dbReference type="FunFam" id="3.30.530.20:FF:000007">
    <property type="entry name" value="Major pollen allergen Bet v 1-A"/>
    <property type="match status" value="1"/>
</dbReference>
<evidence type="ECO:0000313" key="5">
    <source>
        <dbReference type="EMBL" id="CAH2080517.1"/>
    </source>
</evidence>
<organism evidence="5 6">
    <name type="scientific">Thlaspi arvense</name>
    <name type="common">Field penny-cress</name>
    <dbReference type="NCBI Taxonomy" id="13288"/>
    <lineage>
        <taxon>Eukaryota</taxon>
        <taxon>Viridiplantae</taxon>
        <taxon>Streptophyta</taxon>
        <taxon>Embryophyta</taxon>
        <taxon>Tracheophyta</taxon>
        <taxon>Spermatophyta</taxon>
        <taxon>Magnoliopsida</taxon>
        <taxon>eudicotyledons</taxon>
        <taxon>Gunneridae</taxon>
        <taxon>Pentapetalae</taxon>
        <taxon>rosids</taxon>
        <taxon>malvids</taxon>
        <taxon>Brassicales</taxon>
        <taxon>Brassicaceae</taxon>
        <taxon>Thlaspideae</taxon>
        <taxon>Thlaspi</taxon>
    </lineage>
</organism>
<dbReference type="GO" id="GO:0009738">
    <property type="term" value="P:abscisic acid-activated signaling pathway"/>
    <property type="evidence" value="ECO:0007669"/>
    <property type="project" value="InterPro"/>
</dbReference>
<dbReference type="InterPro" id="IPR000916">
    <property type="entry name" value="Bet_v_I/MLP"/>
</dbReference>
<accession>A0AAU9TC62</accession>
<dbReference type="EMBL" id="CAJVSB020000910">
    <property type="protein sequence ID" value="CAH2080517.1"/>
    <property type="molecule type" value="Genomic_DNA"/>
</dbReference>
<comment type="similarity">
    <text evidence="1">Belongs to the BetVI family.</text>
</comment>
<keyword evidence="6" id="KW-1185">Reference proteome</keyword>
<sequence length="62" mass="6664">MAVITFTDEASSQIPPARAFEGLIIDGDNLIPKIMPQAFKSIEVLEGDRGAGTIKKINFTEG</sequence>
<evidence type="ECO:0000256" key="1">
    <source>
        <dbReference type="ARBA" id="ARBA00009744"/>
    </source>
</evidence>